<dbReference type="PIRSF" id="PIRSF026508">
    <property type="entry name" value="TelA"/>
    <property type="match status" value="1"/>
</dbReference>
<comment type="caution">
    <text evidence="4">The sequence shown here is derived from an EMBL/GenBank/DDBJ whole genome shotgun (WGS) entry which is preliminary data.</text>
</comment>
<evidence type="ECO:0000256" key="2">
    <source>
        <dbReference type="PIRNR" id="PIRNR026508"/>
    </source>
</evidence>
<dbReference type="PANTHER" id="PTHR38432">
    <property type="entry name" value="TELA-LIKE PROTEIN SAOUHSC_01408"/>
    <property type="match status" value="1"/>
</dbReference>
<accession>A0A6I3LIH6</accession>
<keyword evidence="3" id="KW-0175">Coiled coil</keyword>
<proteinExistence type="inferred from homology"/>
<gene>
    <name evidence="4" type="ORF">GJV76_07740</name>
</gene>
<reference evidence="4 5" key="1">
    <citation type="submission" date="2019-11" db="EMBL/GenBank/DDBJ databases">
        <title>Genome of Strain BIT-d1.</title>
        <authorList>
            <person name="Yang Y."/>
        </authorList>
    </citation>
    <scope>NUCLEOTIDE SEQUENCE [LARGE SCALE GENOMIC DNA]</scope>
    <source>
        <strain evidence="4 5">BIT-d1</strain>
    </source>
</reference>
<name>A0A6I3LIH6_9FLAO</name>
<dbReference type="OrthoDB" id="9768858at2"/>
<protein>
    <submittedName>
        <fullName evidence="4">Toxic anion resistance protein</fullName>
    </submittedName>
</protein>
<organism evidence="4 5">
    <name type="scientific">Myroides albus</name>
    <dbReference type="NCBI Taxonomy" id="2562892"/>
    <lineage>
        <taxon>Bacteria</taxon>
        <taxon>Pseudomonadati</taxon>
        <taxon>Bacteroidota</taxon>
        <taxon>Flavobacteriia</taxon>
        <taxon>Flavobacteriales</taxon>
        <taxon>Flavobacteriaceae</taxon>
        <taxon>Myroides</taxon>
    </lineage>
</organism>
<dbReference type="Proteomes" id="UP000438760">
    <property type="component" value="Unassembled WGS sequence"/>
</dbReference>
<dbReference type="InterPro" id="IPR008863">
    <property type="entry name" value="Toxic_anion-R_TelA"/>
</dbReference>
<feature type="coiled-coil region" evidence="3">
    <location>
        <begin position="109"/>
        <end position="136"/>
    </location>
</feature>
<dbReference type="RefSeq" id="WP_155092059.1">
    <property type="nucleotide sequence ID" value="NZ_CP102754.1"/>
</dbReference>
<dbReference type="PANTHER" id="PTHR38432:SF1">
    <property type="entry name" value="TELA-LIKE PROTEIN SAOUHSC_01408"/>
    <property type="match status" value="1"/>
</dbReference>
<dbReference type="Pfam" id="PF05816">
    <property type="entry name" value="TelA"/>
    <property type="match status" value="1"/>
</dbReference>
<keyword evidence="5" id="KW-1185">Reference proteome</keyword>
<dbReference type="EMBL" id="WMJX01000012">
    <property type="protein sequence ID" value="MTG98023.1"/>
    <property type="molecule type" value="Genomic_DNA"/>
</dbReference>
<dbReference type="AlphaFoldDB" id="A0A6I3LIH6"/>
<comment type="similarity">
    <text evidence="1 2">Belongs to the TelA family.</text>
</comment>
<evidence type="ECO:0000313" key="4">
    <source>
        <dbReference type="EMBL" id="MTG98023.1"/>
    </source>
</evidence>
<evidence type="ECO:0000256" key="1">
    <source>
        <dbReference type="ARBA" id="ARBA00005541"/>
    </source>
</evidence>
<evidence type="ECO:0000256" key="3">
    <source>
        <dbReference type="SAM" id="Coils"/>
    </source>
</evidence>
<evidence type="ECO:0000313" key="5">
    <source>
        <dbReference type="Proteomes" id="UP000438760"/>
    </source>
</evidence>
<sequence>MEKDIQQLRQERELAPEINVEFTEQEQRQIESYKNSINLANTTQVIQYGAGSQLKSSAFATEILKQVQTKDLGETSNVLVGLRQEIKSFEGIAEKKSLIPFFDSIKKKIGRLQAQYSKVETNINAIELQLERHYKNMMKDVAMFDKLFDENKKYFKELSLYIEAGDQKLVELHDQVLPQMKQEAESDNDPSKIQAYKDMEQQVVRFERKVHDLKLTRMVILQSSPQIRMVQNNSLMLMEKLQSSIVNTLPLWKNQMVLTLGIARSQQALSAQQAVNDATNQLLTRNSEMLRDATVKVAQETERGIVDIETIRKVNSDILSTIDEIVRIQTEGREKRKAVEVELKDAEHQLKQRLLNNNVDTNKK</sequence>